<evidence type="ECO:0000256" key="4">
    <source>
        <dbReference type="ARBA" id="ARBA00031122"/>
    </source>
</evidence>
<evidence type="ECO:0000313" key="7">
    <source>
        <dbReference type="Proteomes" id="UP000324965"/>
    </source>
</evidence>
<organism evidence="6 7">
    <name type="scientific">Streptomyces apricus</name>
    <dbReference type="NCBI Taxonomy" id="1828112"/>
    <lineage>
        <taxon>Bacteria</taxon>
        <taxon>Bacillati</taxon>
        <taxon>Actinomycetota</taxon>
        <taxon>Actinomycetes</taxon>
        <taxon>Kitasatosporales</taxon>
        <taxon>Streptomycetaceae</taxon>
        <taxon>Streptomyces</taxon>
    </lineage>
</organism>
<dbReference type="RefSeq" id="WP_149514035.1">
    <property type="nucleotide sequence ID" value="NZ_VDFC01000047.1"/>
</dbReference>
<dbReference type="EMBL" id="VDFC01000047">
    <property type="protein sequence ID" value="KAA0930350.1"/>
    <property type="molecule type" value="Genomic_DNA"/>
</dbReference>
<dbReference type="InterPro" id="IPR016181">
    <property type="entry name" value="Acyl_CoA_acyltransferase"/>
</dbReference>
<protein>
    <recommendedName>
        <fullName evidence="3">Lysine N-acyltransferase MbtK</fullName>
    </recommendedName>
    <alternativeName>
        <fullName evidence="4">Mycobactin synthase protein K</fullName>
    </alternativeName>
</protein>
<evidence type="ECO:0000256" key="1">
    <source>
        <dbReference type="ARBA" id="ARBA00003818"/>
    </source>
</evidence>
<keyword evidence="7" id="KW-1185">Reference proteome</keyword>
<dbReference type="PANTHER" id="PTHR31438">
    <property type="entry name" value="LYSINE N-ACYLTRANSFERASE C17G9.06C-RELATED"/>
    <property type="match status" value="1"/>
</dbReference>
<dbReference type="SUPFAM" id="SSF55729">
    <property type="entry name" value="Acyl-CoA N-acyltransferases (Nat)"/>
    <property type="match status" value="1"/>
</dbReference>
<gene>
    <name evidence="6" type="ORF">FGF04_27490</name>
</gene>
<name>A0A5B0AKJ7_9ACTN</name>
<keyword evidence="6" id="KW-0808">Transferase</keyword>
<comment type="caution">
    <text evidence="6">The sequence shown here is derived from an EMBL/GenBank/DDBJ whole genome shotgun (WGS) entry which is preliminary data.</text>
</comment>
<evidence type="ECO:0000313" key="6">
    <source>
        <dbReference type="EMBL" id="KAA0930350.1"/>
    </source>
</evidence>
<feature type="domain" description="Acyltransferase MbtK/IucB-like conserved" evidence="5">
    <location>
        <begin position="16"/>
        <end position="63"/>
    </location>
</feature>
<dbReference type="AlphaFoldDB" id="A0A5B0AKJ7"/>
<dbReference type="Gene3D" id="3.40.630.30">
    <property type="match status" value="1"/>
</dbReference>
<dbReference type="GO" id="GO:0019290">
    <property type="term" value="P:siderophore biosynthetic process"/>
    <property type="evidence" value="ECO:0007669"/>
    <property type="project" value="InterPro"/>
</dbReference>
<proteinExistence type="predicted"/>
<sequence>MSATGSSTAVGTLSMRPLDPLQDAGLLHSWVTHPKAAYWMMQDAKLQDVERAYMAIAASEHHHAHLGFHDGRPAFLMERYDPRYIELVGLYEPEPGDVGMHFLVAPTDRPVHGFTRAVITAVMEELFADPGTRRVVVEPDVTNTAVHALNETVGFVPEREIEKPEKRALLSFCTREQFFASRGVSL</sequence>
<dbReference type="OrthoDB" id="5177616at2"/>
<evidence type="ECO:0000256" key="2">
    <source>
        <dbReference type="ARBA" id="ARBA00005102"/>
    </source>
</evidence>
<reference evidence="6 7" key="1">
    <citation type="submission" date="2019-05" db="EMBL/GenBank/DDBJ databases">
        <authorList>
            <person name="Hariharan J."/>
            <person name="Choudoir M.J."/>
            <person name="Diebold P."/>
            <person name="Panke-Buisse K."/>
            <person name="Buckley D.H."/>
        </authorList>
    </citation>
    <scope>NUCLEOTIDE SEQUENCE [LARGE SCALE GENOMIC DNA]</scope>
    <source>
        <strain evidence="6 7">SUN51</strain>
    </source>
</reference>
<dbReference type="UniPathway" id="UPA00011"/>
<dbReference type="Pfam" id="PF13523">
    <property type="entry name" value="Acetyltransf_8"/>
    <property type="match status" value="1"/>
</dbReference>
<evidence type="ECO:0000259" key="5">
    <source>
        <dbReference type="SMART" id="SM01006"/>
    </source>
</evidence>
<dbReference type="InterPro" id="IPR019432">
    <property type="entry name" value="Acyltransferase_MbtK/IucB-like"/>
</dbReference>
<comment type="function">
    <text evidence="1">Acyltransferase required for the direct transfer of medium- to long-chain fatty acyl moieties from a carrier protein (MbtL) on to the epsilon-amino group of lysine residue in the mycobactin core.</text>
</comment>
<dbReference type="GO" id="GO:0016410">
    <property type="term" value="F:N-acyltransferase activity"/>
    <property type="evidence" value="ECO:0007669"/>
    <property type="project" value="TreeGrafter"/>
</dbReference>
<dbReference type="SMART" id="SM01006">
    <property type="entry name" value="AlcB"/>
    <property type="match status" value="1"/>
</dbReference>
<comment type="pathway">
    <text evidence="2">Siderophore biosynthesis; mycobactin biosynthesis.</text>
</comment>
<evidence type="ECO:0000256" key="3">
    <source>
        <dbReference type="ARBA" id="ARBA00020586"/>
    </source>
</evidence>
<dbReference type="Proteomes" id="UP000324965">
    <property type="component" value="Unassembled WGS sequence"/>
</dbReference>
<dbReference type="PANTHER" id="PTHR31438:SF1">
    <property type="entry name" value="LYSINE N-ACYLTRANSFERASE C17G9.06C-RELATED"/>
    <property type="match status" value="1"/>
</dbReference>
<accession>A0A5B0AKJ7</accession>